<proteinExistence type="predicted"/>
<dbReference type="EMBL" id="JBFOLK010000006">
    <property type="protein sequence ID" value="KAL2505736.1"/>
    <property type="molecule type" value="Genomic_DNA"/>
</dbReference>
<sequence length="108" mass="11983">MIQPTSTAQLRDIDLPLKCKCNGRIPPWVNGKQLMLSNLHFLNLYLGLNGLAAGPKVEMLKDAKEVDRDAETERRRLTPAKDTKLTPAANGADYVVRRHRSPAFGSSL</sequence>
<accession>A0ABD1SZC7</accession>
<evidence type="ECO:0000313" key="1">
    <source>
        <dbReference type="EMBL" id="KAL2505736.1"/>
    </source>
</evidence>
<reference evidence="2" key="1">
    <citation type="submission" date="2024-07" db="EMBL/GenBank/DDBJ databases">
        <title>Two chromosome-level genome assemblies of Korean endemic species Abeliophyllum distichum and Forsythia ovata (Oleaceae).</title>
        <authorList>
            <person name="Jang H."/>
        </authorList>
    </citation>
    <scope>NUCLEOTIDE SEQUENCE [LARGE SCALE GENOMIC DNA]</scope>
</reference>
<organism evidence="1 2">
    <name type="scientific">Abeliophyllum distichum</name>
    <dbReference type="NCBI Taxonomy" id="126358"/>
    <lineage>
        <taxon>Eukaryota</taxon>
        <taxon>Viridiplantae</taxon>
        <taxon>Streptophyta</taxon>
        <taxon>Embryophyta</taxon>
        <taxon>Tracheophyta</taxon>
        <taxon>Spermatophyta</taxon>
        <taxon>Magnoliopsida</taxon>
        <taxon>eudicotyledons</taxon>
        <taxon>Gunneridae</taxon>
        <taxon>Pentapetalae</taxon>
        <taxon>asterids</taxon>
        <taxon>lamiids</taxon>
        <taxon>Lamiales</taxon>
        <taxon>Oleaceae</taxon>
        <taxon>Forsythieae</taxon>
        <taxon>Abeliophyllum</taxon>
    </lineage>
</organism>
<name>A0ABD1SZC7_9LAMI</name>
<gene>
    <name evidence="1" type="ORF">Adt_21357</name>
</gene>
<comment type="caution">
    <text evidence="1">The sequence shown here is derived from an EMBL/GenBank/DDBJ whole genome shotgun (WGS) entry which is preliminary data.</text>
</comment>
<protein>
    <submittedName>
        <fullName evidence="1">Uncharacterized protein</fullName>
    </submittedName>
</protein>
<evidence type="ECO:0000313" key="2">
    <source>
        <dbReference type="Proteomes" id="UP001604336"/>
    </source>
</evidence>
<keyword evidence="2" id="KW-1185">Reference proteome</keyword>
<dbReference type="AlphaFoldDB" id="A0ABD1SZC7"/>
<dbReference type="Proteomes" id="UP001604336">
    <property type="component" value="Unassembled WGS sequence"/>
</dbReference>